<gene>
    <name evidence="2" type="ORF">CC84DRAFT_1119952</name>
</gene>
<sequence>MCYANFTQHSGCGHIGETSTKPLTLCDEAIQRLYSLRGPNSPSISSPTQQTSFFPPPKRSASKRRFLSLSQTLSRTSSIASRSSRSSAATSVDGRPAPRSAAPSFSPITTVAADIDYANLPVHQLKAVKCREPIRRSQVASDMDVCPECKKALMDMRSMLERYDKTGSIRGTTAFEQFLRFGDDRNYTADGDVTIPVRDSVAGEHGAMQAIVLGHASESPNPNERGGTWGDGDAETLSDHHVNHVSQPKGPQRAMIVGRAIDGHPSEAGFLVEGGTNGLGYWKGDDVSSLATSRVFAGI</sequence>
<dbReference type="Proteomes" id="UP000077069">
    <property type="component" value="Unassembled WGS sequence"/>
</dbReference>
<dbReference type="AlphaFoldDB" id="A0A177CF34"/>
<dbReference type="OrthoDB" id="3912456at2759"/>
<feature type="compositionally biased region" description="Low complexity" evidence="1">
    <location>
        <begin position="41"/>
        <end position="53"/>
    </location>
</feature>
<evidence type="ECO:0000313" key="3">
    <source>
        <dbReference type="Proteomes" id="UP000077069"/>
    </source>
</evidence>
<reference evidence="2 3" key="1">
    <citation type="submission" date="2016-05" db="EMBL/GenBank/DDBJ databases">
        <title>Comparative analysis of secretome profiles of manganese(II)-oxidizing ascomycete fungi.</title>
        <authorList>
            <consortium name="DOE Joint Genome Institute"/>
            <person name="Zeiner C.A."/>
            <person name="Purvine S.O."/>
            <person name="Zink E.M."/>
            <person name="Wu S."/>
            <person name="Pasa-Tolic L."/>
            <person name="Chaput D.L."/>
            <person name="Haridas S."/>
            <person name="Grigoriev I.V."/>
            <person name="Santelli C.M."/>
            <person name="Hansel C.M."/>
        </authorList>
    </citation>
    <scope>NUCLEOTIDE SEQUENCE [LARGE SCALE GENOMIC DNA]</scope>
    <source>
        <strain evidence="2 3">AP3s5-JAC2a</strain>
    </source>
</reference>
<dbReference type="EMBL" id="KV441552">
    <property type="protein sequence ID" value="OAG06214.1"/>
    <property type="molecule type" value="Genomic_DNA"/>
</dbReference>
<accession>A0A177CF34</accession>
<name>A0A177CF34_9PLEO</name>
<evidence type="ECO:0000256" key="1">
    <source>
        <dbReference type="SAM" id="MobiDB-lite"/>
    </source>
</evidence>
<feature type="region of interest" description="Disordered" evidence="1">
    <location>
        <begin position="37"/>
        <end position="64"/>
    </location>
</feature>
<dbReference type="RefSeq" id="XP_018036579.1">
    <property type="nucleotide sequence ID" value="XM_018175565.1"/>
</dbReference>
<protein>
    <submittedName>
        <fullName evidence="2">Uncharacterized protein</fullName>
    </submittedName>
</protein>
<dbReference type="GeneID" id="28759051"/>
<organism evidence="2 3">
    <name type="scientific">Paraphaeosphaeria sporulosa</name>
    <dbReference type="NCBI Taxonomy" id="1460663"/>
    <lineage>
        <taxon>Eukaryota</taxon>
        <taxon>Fungi</taxon>
        <taxon>Dikarya</taxon>
        <taxon>Ascomycota</taxon>
        <taxon>Pezizomycotina</taxon>
        <taxon>Dothideomycetes</taxon>
        <taxon>Pleosporomycetidae</taxon>
        <taxon>Pleosporales</taxon>
        <taxon>Massarineae</taxon>
        <taxon>Didymosphaeriaceae</taxon>
        <taxon>Paraphaeosphaeria</taxon>
    </lineage>
</organism>
<proteinExistence type="predicted"/>
<dbReference type="InParanoid" id="A0A177CF34"/>
<feature type="region of interest" description="Disordered" evidence="1">
    <location>
        <begin position="77"/>
        <end position="104"/>
    </location>
</feature>
<evidence type="ECO:0000313" key="2">
    <source>
        <dbReference type="EMBL" id="OAG06214.1"/>
    </source>
</evidence>
<keyword evidence="3" id="KW-1185">Reference proteome</keyword>